<dbReference type="InterPro" id="IPR025346">
    <property type="entry name" value="DUF4250"/>
</dbReference>
<dbReference type="RefSeq" id="WP_143675605.1">
    <property type="nucleotide sequence ID" value="NZ_FUXX01000011.1"/>
</dbReference>
<sequence length="63" mass="7404">MMSLENYSTMEPFILLSAVNMQLRDEYSSLEELCKVHDINQDELVKKLKAAGFEYVKEINQFK</sequence>
<proteinExistence type="predicted"/>
<evidence type="ECO:0000313" key="2">
    <source>
        <dbReference type="Proteomes" id="UP000242432"/>
    </source>
</evidence>
<dbReference type="STRING" id="83771.SAMN02910357_01676"/>
<name>A0A1T4V6R9_9GAMM</name>
<reference evidence="2" key="1">
    <citation type="submission" date="2017-02" db="EMBL/GenBank/DDBJ databases">
        <authorList>
            <person name="Varghese N."/>
            <person name="Submissions S."/>
        </authorList>
    </citation>
    <scope>NUCLEOTIDE SEQUENCE [LARGE SCALE GENOMIC DNA]</scope>
    <source>
        <strain evidence="2">DSM 3072</strain>
    </source>
</reference>
<dbReference type="Proteomes" id="UP000242432">
    <property type="component" value="Unassembled WGS sequence"/>
</dbReference>
<gene>
    <name evidence="1" type="ORF">SAMN02745213_00918</name>
</gene>
<dbReference type="EMBL" id="FUXX01000011">
    <property type="protein sequence ID" value="SKA60616.1"/>
    <property type="molecule type" value="Genomic_DNA"/>
</dbReference>
<accession>A0A1T4V6R9</accession>
<evidence type="ECO:0008006" key="3">
    <source>
        <dbReference type="Google" id="ProtNLM"/>
    </source>
</evidence>
<keyword evidence="2" id="KW-1185">Reference proteome</keyword>
<organism evidence="1 2">
    <name type="scientific">Succinivibrio dextrinosolvens DSM 3072</name>
    <dbReference type="NCBI Taxonomy" id="1123324"/>
    <lineage>
        <taxon>Bacteria</taxon>
        <taxon>Pseudomonadati</taxon>
        <taxon>Pseudomonadota</taxon>
        <taxon>Gammaproteobacteria</taxon>
        <taxon>Aeromonadales</taxon>
        <taxon>Succinivibrionaceae</taxon>
        <taxon>Succinivibrio</taxon>
    </lineage>
</organism>
<dbReference type="AlphaFoldDB" id="A0A1T4V6R9"/>
<evidence type="ECO:0000313" key="1">
    <source>
        <dbReference type="EMBL" id="SKA60616.1"/>
    </source>
</evidence>
<protein>
    <recommendedName>
        <fullName evidence="3">DUF4250 domain-containing protein</fullName>
    </recommendedName>
</protein>
<dbReference type="Pfam" id="PF14056">
    <property type="entry name" value="DUF4250"/>
    <property type="match status" value="1"/>
</dbReference>